<dbReference type="OrthoDB" id="1728298at2759"/>
<keyword evidence="3" id="KW-0808">Transferase</keyword>
<dbReference type="PANTHER" id="PTHR48446">
    <property type="entry name" value="DNA-DIRECTED RNA POLYMERASE SUBUNIT BETA' N-TERMINAL SECTION"/>
    <property type="match status" value="1"/>
</dbReference>
<sequence length="232" mass="26184">MAASRDQAQNILFTKQPFVEDVGPRRIKSMQFTVQSASEISKMAEVQVWKGQYYDPNRKPVEDGLLDPRMGPANKFSECATCHGRFSDCPGHYGYLKLALPVYNVGYLSTILDILKCICKSCSRILLDEKLRKDFLKKMRSSKMEPLKKGELMKKIVKKCNSKAVKCSKCGYINGLSSIFAFDAFIISKTVVKENESSIPSDKPPVHFTYVRRNKRQGQKGNSVEGPPNVEE</sequence>
<dbReference type="InterPro" id="IPR007080">
    <property type="entry name" value="RNA_pol_Rpb1_1"/>
</dbReference>
<evidence type="ECO:0000259" key="9">
    <source>
        <dbReference type="Pfam" id="PF04997"/>
    </source>
</evidence>
<accession>W9REK1</accession>
<protein>
    <recommendedName>
        <fullName evidence="1">DNA-directed RNA polymerase</fullName>
        <ecNumber evidence="1">2.7.7.6</ecNumber>
    </recommendedName>
</protein>
<evidence type="ECO:0000256" key="7">
    <source>
        <dbReference type="ARBA" id="ARBA00023163"/>
    </source>
</evidence>
<dbReference type="PANTHER" id="PTHR48446:SF1">
    <property type="entry name" value="DNA-DIRECTED RNA POLYMERASE SUBUNIT BETA' N-TERMINAL SECTION"/>
    <property type="match status" value="1"/>
</dbReference>
<dbReference type="GO" id="GO:0003677">
    <property type="term" value="F:DNA binding"/>
    <property type="evidence" value="ECO:0007669"/>
    <property type="project" value="InterPro"/>
</dbReference>
<dbReference type="GO" id="GO:0006351">
    <property type="term" value="P:DNA-templated transcription"/>
    <property type="evidence" value="ECO:0007669"/>
    <property type="project" value="InterPro"/>
</dbReference>
<feature type="region of interest" description="Disordered" evidence="8">
    <location>
        <begin position="196"/>
        <end position="232"/>
    </location>
</feature>
<dbReference type="EC" id="2.7.7.6" evidence="1"/>
<dbReference type="InterPro" id="IPR015700">
    <property type="entry name" value="RPC1"/>
</dbReference>
<keyword evidence="11" id="KW-1185">Reference proteome</keyword>
<dbReference type="Proteomes" id="UP000030645">
    <property type="component" value="Unassembled WGS sequence"/>
</dbReference>
<keyword evidence="7" id="KW-0804">Transcription</keyword>
<dbReference type="SUPFAM" id="SSF64484">
    <property type="entry name" value="beta and beta-prime subunits of DNA dependent RNA-polymerase"/>
    <property type="match status" value="1"/>
</dbReference>
<keyword evidence="5" id="KW-0479">Metal-binding</keyword>
<evidence type="ECO:0000313" key="11">
    <source>
        <dbReference type="Proteomes" id="UP000030645"/>
    </source>
</evidence>
<keyword evidence="2 10" id="KW-0240">DNA-directed RNA polymerase</keyword>
<evidence type="ECO:0000256" key="6">
    <source>
        <dbReference type="ARBA" id="ARBA00022833"/>
    </source>
</evidence>
<dbReference type="AlphaFoldDB" id="W9REK1"/>
<dbReference type="Pfam" id="PF04997">
    <property type="entry name" value="RNA_pol_Rpb1_1"/>
    <property type="match status" value="1"/>
</dbReference>
<proteinExistence type="predicted"/>
<evidence type="ECO:0000256" key="2">
    <source>
        <dbReference type="ARBA" id="ARBA00022478"/>
    </source>
</evidence>
<dbReference type="FunFam" id="4.10.860.120:FF:000009">
    <property type="entry name" value="DNA-directed RNA polymerase subunit"/>
    <property type="match status" value="1"/>
</dbReference>
<dbReference type="GO" id="GO:0046872">
    <property type="term" value="F:metal ion binding"/>
    <property type="evidence" value="ECO:0007669"/>
    <property type="project" value="UniProtKB-KW"/>
</dbReference>
<keyword evidence="6" id="KW-0862">Zinc</keyword>
<dbReference type="eggNOG" id="KOG0261">
    <property type="taxonomic scope" value="Eukaryota"/>
</dbReference>
<dbReference type="Gene3D" id="4.10.860.120">
    <property type="entry name" value="RNA polymerase II, clamp domain"/>
    <property type="match status" value="1"/>
</dbReference>
<dbReference type="GO" id="GO:0000428">
    <property type="term" value="C:DNA-directed RNA polymerase complex"/>
    <property type="evidence" value="ECO:0007669"/>
    <property type="project" value="UniProtKB-KW"/>
</dbReference>
<feature type="domain" description="RNA polymerase Rpb1" evidence="9">
    <location>
        <begin position="25"/>
        <end position="177"/>
    </location>
</feature>
<keyword evidence="4" id="KW-0548">Nucleotidyltransferase</keyword>
<evidence type="ECO:0000256" key="4">
    <source>
        <dbReference type="ARBA" id="ARBA00022695"/>
    </source>
</evidence>
<name>W9REK1_9ROSA</name>
<dbReference type="EMBL" id="KE344085">
    <property type="protein sequence ID" value="EXB53230.1"/>
    <property type="molecule type" value="Genomic_DNA"/>
</dbReference>
<evidence type="ECO:0000256" key="5">
    <source>
        <dbReference type="ARBA" id="ARBA00022723"/>
    </source>
</evidence>
<organism evidence="10 11">
    <name type="scientific">Morus notabilis</name>
    <dbReference type="NCBI Taxonomy" id="981085"/>
    <lineage>
        <taxon>Eukaryota</taxon>
        <taxon>Viridiplantae</taxon>
        <taxon>Streptophyta</taxon>
        <taxon>Embryophyta</taxon>
        <taxon>Tracheophyta</taxon>
        <taxon>Spermatophyta</taxon>
        <taxon>Magnoliopsida</taxon>
        <taxon>eudicotyledons</taxon>
        <taxon>Gunneridae</taxon>
        <taxon>Pentapetalae</taxon>
        <taxon>rosids</taxon>
        <taxon>fabids</taxon>
        <taxon>Rosales</taxon>
        <taxon>Moraceae</taxon>
        <taxon>Moreae</taxon>
        <taxon>Morus</taxon>
    </lineage>
</organism>
<evidence type="ECO:0000256" key="1">
    <source>
        <dbReference type="ARBA" id="ARBA00012418"/>
    </source>
</evidence>
<evidence type="ECO:0000313" key="10">
    <source>
        <dbReference type="EMBL" id="EXB53230.1"/>
    </source>
</evidence>
<reference evidence="11" key="1">
    <citation type="submission" date="2013-01" db="EMBL/GenBank/DDBJ databases">
        <title>Draft Genome Sequence of a Mulberry Tree, Morus notabilis C.K. Schneid.</title>
        <authorList>
            <person name="He N."/>
            <person name="Zhao S."/>
        </authorList>
    </citation>
    <scope>NUCLEOTIDE SEQUENCE</scope>
</reference>
<dbReference type="GO" id="GO:0003899">
    <property type="term" value="F:DNA-directed RNA polymerase activity"/>
    <property type="evidence" value="ECO:0007669"/>
    <property type="project" value="UniProtKB-EC"/>
</dbReference>
<dbReference type="KEGG" id="mnt:21390579"/>
<gene>
    <name evidence="10" type="ORF">L484_007173</name>
</gene>
<evidence type="ECO:0000256" key="3">
    <source>
        <dbReference type="ARBA" id="ARBA00022679"/>
    </source>
</evidence>
<dbReference type="InterPro" id="IPR044893">
    <property type="entry name" value="RNA_pol_Rpb1_clamp_domain"/>
</dbReference>
<dbReference type="STRING" id="981085.W9REK1"/>
<evidence type="ECO:0000256" key="8">
    <source>
        <dbReference type="SAM" id="MobiDB-lite"/>
    </source>
</evidence>